<keyword evidence="1" id="KW-0805">Transcription regulation</keyword>
<evidence type="ECO:0000313" key="6">
    <source>
        <dbReference type="Proteomes" id="UP000608154"/>
    </source>
</evidence>
<keyword evidence="2" id="KW-0238">DNA-binding</keyword>
<feature type="domain" description="LysR substrate-binding" evidence="4">
    <location>
        <begin position="46"/>
        <end position="242"/>
    </location>
</feature>
<dbReference type="EMBL" id="BMHK01000040">
    <property type="protein sequence ID" value="GGC13937.1"/>
    <property type="molecule type" value="Genomic_DNA"/>
</dbReference>
<dbReference type="PANTHER" id="PTHR30579:SF2">
    <property type="entry name" value="HTH-TYPE TRANSCRIPTIONAL REGULATOR ARGP"/>
    <property type="match status" value="1"/>
</dbReference>
<gene>
    <name evidence="5" type="ORF">GCM10011494_35920</name>
</gene>
<evidence type="ECO:0000256" key="3">
    <source>
        <dbReference type="ARBA" id="ARBA00023163"/>
    </source>
</evidence>
<evidence type="ECO:0000259" key="4">
    <source>
        <dbReference type="Pfam" id="PF03466"/>
    </source>
</evidence>
<dbReference type="AlphaFoldDB" id="A0A916TW41"/>
<protein>
    <submittedName>
        <fullName evidence="5">Transcriptional regulator ArgP</fullName>
    </submittedName>
</protein>
<evidence type="ECO:0000256" key="1">
    <source>
        <dbReference type="ARBA" id="ARBA00023015"/>
    </source>
</evidence>
<dbReference type="NCBIfam" id="NF002964">
    <property type="entry name" value="PRK03635.1"/>
    <property type="match status" value="1"/>
</dbReference>
<comment type="caution">
    <text evidence="5">The sequence shown here is derived from an EMBL/GenBank/DDBJ whole genome shotgun (WGS) entry which is preliminary data.</text>
</comment>
<reference evidence="5" key="2">
    <citation type="submission" date="2020-09" db="EMBL/GenBank/DDBJ databases">
        <authorList>
            <person name="Sun Q."/>
            <person name="Zhou Y."/>
        </authorList>
    </citation>
    <scope>NUCLEOTIDE SEQUENCE</scope>
    <source>
        <strain evidence="5">CGMCC 1.15095</strain>
    </source>
</reference>
<dbReference type="Gene3D" id="3.40.190.290">
    <property type="match status" value="1"/>
</dbReference>
<accession>A0A916TW41</accession>
<dbReference type="PANTHER" id="PTHR30579">
    <property type="entry name" value="TRANSCRIPTIONAL REGULATOR"/>
    <property type="match status" value="1"/>
</dbReference>
<dbReference type="Pfam" id="PF03466">
    <property type="entry name" value="LysR_substrate"/>
    <property type="match status" value="1"/>
</dbReference>
<name>A0A916TW41_9SPHN</name>
<sequence>MLRGQPCALTNLGKALTAHFDKVQLLEADLGPALGTKAVSSAPPVTLKVAVNADGLGTWFPHAVAGFTQITGIMLDVVLEDEGHASDRLRSGEVVAAVTADPNPVQGCKTIPLGTLRYVACASPAFVDRHFPDGVDPSRLAGAPYLRFDRRDWLQARWARDAHGTELGTAVHWMPSTQAFLDFALLGVAWGLQPVLLAQPHIAAGRLVELPPAMPLDVMLYWTVARLHAASLRALTDAVVKAASDNLQACTS</sequence>
<proteinExistence type="predicted"/>
<dbReference type="GO" id="GO:0003700">
    <property type="term" value="F:DNA-binding transcription factor activity"/>
    <property type="evidence" value="ECO:0007669"/>
    <property type="project" value="TreeGrafter"/>
</dbReference>
<dbReference type="Proteomes" id="UP000608154">
    <property type="component" value="Unassembled WGS sequence"/>
</dbReference>
<dbReference type="InterPro" id="IPR050176">
    <property type="entry name" value="LTTR"/>
</dbReference>
<keyword evidence="6" id="KW-1185">Reference proteome</keyword>
<evidence type="ECO:0000256" key="2">
    <source>
        <dbReference type="ARBA" id="ARBA00023125"/>
    </source>
</evidence>
<keyword evidence="3" id="KW-0804">Transcription</keyword>
<reference evidence="5" key="1">
    <citation type="journal article" date="2014" name="Int. J. Syst. Evol. Microbiol.">
        <title>Complete genome sequence of Corynebacterium casei LMG S-19264T (=DSM 44701T), isolated from a smear-ripened cheese.</title>
        <authorList>
            <consortium name="US DOE Joint Genome Institute (JGI-PGF)"/>
            <person name="Walter F."/>
            <person name="Albersmeier A."/>
            <person name="Kalinowski J."/>
            <person name="Ruckert C."/>
        </authorList>
    </citation>
    <scope>NUCLEOTIDE SEQUENCE</scope>
    <source>
        <strain evidence="5">CGMCC 1.15095</strain>
    </source>
</reference>
<organism evidence="5 6">
    <name type="scientific">Novosphingobium endophyticum</name>
    <dbReference type="NCBI Taxonomy" id="1955250"/>
    <lineage>
        <taxon>Bacteria</taxon>
        <taxon>Pseudomonadati</taxon>
        <taxon>Pseudomonadota</taxon>
        <taxon>Alphaproteobacteria</taxon>
        <taxon>Sphingomonadales</taxon>
        <taxon>Sphingomonadaceae</taxon>
        <taxon>Novosphingobium</taxon>
    </lineage>
</organism>
<dbReference type="InterPro" id="IPR005119">
    <property type="entry name" value="LysR_subst-bd"/>
</dbReference>
<dbReference type="SUPFAM" id="SSF53850">
    <property type="entry name" value="Periplasmic binding protein-like II"/>
    <property type="match status" value="1"/>
</dbReference>
<dbReference type="GO" id="GO:0003677">
    <property type="term" value="F:DNA binding"/>
    <property type="evidence" value="ECO:0007669"/>
    <property type="project" value="UniProtKB-KW"/>
</dbReference>
<evidence type="ECO:0000313" key="5">
    <source>
        <dbReference type="EMBL" id="GGC13937.1"/>
    </source>
</evidence>